<name>A0A1I5APD1_9HYPH</name>
<reference evidence="9 10" key="1">
    <citation type="submission" date="2016-10" db="EMBL/GenBank/DDBJ databases">
        <authorList>
            <person name="de Groot N.N."/>
        </authorList>
    </citation>
    <scope>NUCLEOTIDE SEQUENCE [LARGE SCALE GENOMIC DNA]</scope>
    <source>
        <strain evidence="9 10">CGMCC 1.9157</strain>
    </source>
</reference>
<feature type="transmembrane region" description="Helical" evidence="8">
    <location>
        <begin position="177"/>
        <end position="199"/>
    </location>
</feature>
<evidence type="ECO:0000313" key="10">
    <source>
        <dbReference type="Proteomes" id="UP000199236"/>
    </source>
</evidence>
<evidence type="ECO:0000256" key="5">
    <source>
        <dbReference type="ARBA" id="ARBA00022692"/>
    </source>
</evidence>
<feature type="transmembrane region" description="Helical" evidence="8">
    <location>
        <begin position="136"/>
        <end position="157"/>
    </location>
</feature>
<evidence type="ECO:0000256" key="1">
    <source>
        <dbReference type="ARBA" id="ARBA00004651"/>
    </source>
</evidence>
<evidence type="ECO:0000256" key="6">
    <source>
        <dbReference type="ARBA" id="ARBA00022989"/>
    </source>
</evidence>
<keyword evidence="7 8" id="KW-0472">Membrane</keyword>
<sequence>MSNSVSNRSLWQSVTSDRQFNFLVVVNLLVLTAAVSISGIDFVNAYNLQSMAIQIPELGLLAIGVTLAMISGNGGIDLSGIALANLSGITAALLVPQFISPDDSPMTYVFVFGFVCLCVGFVGGIVNGLLVSRANLTPIIATLGTSLAFTGVSVVLTNGSGVRLGYIEPLDAFGHSPIMGVPMCFALFLVIAIIIGAVLRFTPFGTRLFLLGSNPKAARFAGFNEKRLFLTAYTISGMLASVAGFIIAARISSVKWDYGTSYVLIAILIVVMAGVKPEGGYGRISCVILSAAALQILSSMFNFLNISNFFRDFAWGVLLLVFLAVSKFDLRVWRLTKS</sequence>
<dbReference type="Pfam" id="PF02653">
    <property type="entry name" value="BPD_transp_2"/>
    <property type="match status" value="1"/>
</dbReference>
<dbReference type="EMBL" id="FOVR01000001">
    <property type="protein sequence ID" value="SFN64334.1"/>
    <property type="molecule type" value="Genomic_DNA"/>
</dbReference>
<keyword evidence="6 8" id="KW-1133">Transmembrane helix</keyword>
<dbReference type="GO" id="GO:0005886">
    <property type="term" value="C:plasma membrane"/>
    <property type="evidence" value="ECO:0007669"/>
    <property type="project" value="UniProtKB-SubCell"/>
</dbReference>
<keyword evidence="5 8" id="KW-0812">Transmembrane</keyword>
<dbReference type="Proteomes" id="UP000199236">
    <property type="component" value="Unassembled WGS sequence"/>
</dbReference>
<protein>
    <submittedName>
        <fullName evidence="9">Monosaccharide ABC transporter membrane protein, CUT2 family</fullName>
    </submittedName>
</protein>
<feature type="transmembrane region" description="Helical" evidence="8">
    <location>
        <begin position="313"/>
        <end position="330"/>
    </location>
</feature>
<feature type="transmembrane region" description="Helical" evidence="8">
    <location>
        <begin position="228"/>
        <end position="252"/>
    </location>
</feature>
<evidence type="ECO:0000256" key="3">
    <source>
        <dbReference type="ARBA" id="ARBA00022475"/>
    </source>
</evidence>
<keyword evidence="10" id="KW-1185">Reference proteome</keyword>
<gene>
    <name evidence="9" type="ORF">SAMN04488056_101565</name>
</gene>
<evidence type="ECO:0000313" key="9">
    <source>
        <dbReference type="EMBL" id="SFN64334.1"/>
    </source>
</evidence>
<dbReference type="RefSeq" id="WP_090068599.1">
    <property type="nucleotide sequence ID" value="NZ_FOVR01000001.1"/>
</dbReference>
<dbReference type="GO" id="GO:0022857">
    <property type="term" value="F:transmembrane transporter activity"/>
    <property type="evidence" value="ECO:0007669"/>
    <property type="project" value="InterPro"/>
</dbReference>
<keyword evidence="3" id="KW-1003">Cell membrane</keyword>
<evidence type="ECO:0000256" key="2">
    <source>
        <dbReference type="ARBA" id="ARBA00022448"/>
    </source>
</evidence>
<feature type="transmembrane region" description="Helical" evidence="8">
    <location>
        <begin position="106"/>
        <end position="129"/>
    </location>
</feature>
<evidence type="ECO:0000256" key="8">
    <source>
        <dbReference type="SAM" id="Phobius"/>
    </source>
</evidence>
<accession>A0A1I5APD1</accession>
<comment type="subcellular location">
    <subcellularLocation>
        <location evidence="1">Cell membrane</location>
        <topology evidence="1">Multi-pass membrane protein</topology>
    </subcellularLocation>
</comment>
<feature type="transmembrane region" description="Helical" evidence="8">
    <location>
        <begin position="20"/>
        <end position="40"/>
    </location>
</feature>
<evidence type="ECO:0000256" key="4">
    <source>
        <dbReference type="ARBA" id="ARBA00022519"/>
    </source>
</evidence>
<keyword evidence="4" id="KW-0997">Cell inner membrane</keyword>
<keyword evidence="2" id="KW-0813">Transport</keyword>
<evidence type="ECO:0000256" key="7">
    <source>
        <dbReference type="ARBA" id="ARBA00023136"/>
    </source>
</evidence>
<dbReference type="PANTHER" id="PTHR32196:SF21">
    <property type="entry name" value="ABC TRANSPORTER PERMEASE PROTEIN YPHD-RELATED"/>
    <property type="match status" value="1"/>
</dbReference>
<dbReference type="InterPro" id="IPR001851">
    <property type="entry name" value="ABC_transp_permease"/>
</dbReference>
<dbReference type="OrthoDB" id="7947581at2"/>
<dbReference type="STRING" id="655353.SAMN04488056_101565"/>
<proteinExistence type="predicted"/>
<feature type="transmembrane region" description="Helical" evidence="8">
    <location>
        <begin position="82"/>
        <end position="100"/>
    </location>
</feature>
<dbReference type="CDD" id="cd06579">
    <property type="entry name" value="TM_PBP1_transp_AraH_like"/>
    <property type="match status" value="1"/>
</dbReference>
<feature type="transmembrane region" description="Helical" evidence="8">
    <location>
        <begin position="287"/>
        <end position="307"/>
    </location>
</feature>
<dbReference type="PANTHER" id="PTHR32196">
    <property type="entry name" value="ABC TRANSPORTER PERMEASE PROTEIN YPHD-RELATED-RELATED"/>
    <property type="match status" value="1"/>
</dbReference>
<feature type="transmembrane region" description="Helical" evidence="8">
    <location>
        <begin position="52"/>
        <end position="70"/>
    </location>
</feature>
<organism evidence="9 10">
    <name type="scientific">Cohaesibacter marisflavi</name>
    <dbReference type="NCBI Taxonomy" id="655353"/>
    <lineage>
        <taxon>Bacteria</taxon>
        <taxon>Pseudomonadati</taxon>
        <taxon>Pseudomonadota</taxon>
        <taxon>Alphaproteobacteria</taxon>
        <taxon>Hyphomicrobiales</taxon>
        <taxon>Cohaesibacteraceae</taxon>
    </lineage>
</organism>
<feature type="transmembrane region" description="Helical" evidence="8">
    <location>
        <begin position="258"/>
        <end position="275"/>
    </location>
</feature>
<dbReference type="AlphaFoldDB" id="A0A1I5APD1"/>